<organism evidence="2 3">
    <name type="scientific">Bacillus suaedaesalsae</name>
    <dbReference type="NCBI Taxonomy" id="2810349"/>
    <lineage>
        <taxon>Bacteria</taxon>
        <taxon>Bacillati</taxon>
        <taxon>Bacillota</taxon>
        <taxon>Bacilli</taxon>
        <taxon>Bacillales</taxon>
        <taxon>Bacillaceae</taxon>
        <taxon>Bacillus</taxon>
    </lineage>
</organism>
<accession>A0ABS2DE25</accession>
<comment type="caution">
    <text evidence="2">The sequence shown here is derived from an EMBL/GenBank/DDBJ whole genome shotgun (WGS) entry which is preliminary data.</text>
</comment>
<gene>
    <name evidence="2" type="ORF">JR050_03180</name>
</gene>
<sequence length="201" mass="22592">MMRPNTTHTFGVKVRNIIVIFFLVWVVLLSNSPAFATKWVMLEPEEVLERADVVVVGTYDFTSEPQYHNGLFGGYEFDADVLYKGETTKGFIAGVPADDAGWMMEHQEAGGKFLLLLEESKEEDFLVPVAGINGIIDLVNGEASVDPTSRKEFYENYLREQPELPFEAQKLVTKGNWGLIPVVLVLGIVVIVYYIVLKKRS</sequence>
<dbReference type="Proteomes" id="UP001518925">
    <property type="component" value="Unassembled WGS sequence"/>
</dbReference>
<name>A0ABS2DE25_9BACI</name>
<dbReference type="RefSeq" id="WP_204202072.1">
    <property type="nucleotide sequence ID" value="NZ_JAFELM010000015.1"/>
</dbReference>
<evidence type="ECO:0000313" key="3">
    <source>
        <dbReference type="Proteomes" id="UP001518925"/>
    </source>
</evidence>
<proteinExistence type="predicted"/>
<evidence type="ECO:0000256" key="1">
    <source>
        <dbReference type="SAM" id="Phobius"/>
    </source>
</evidence>
<keyword evidence="1" id="KW-1133">Transmembrane helix</keyword>
<keyword evidence="1" id="KW-0812">Transmembrane</keyword>
<keyword evidence="1" id="KW-0472">Membrane</keyword>
<reference evidence="2 3" key="1">
    <citation type="submission" date="2021-02" db="EMBL/GenBank/DDBJ databases">
        <title>Bacillus sp. RD4P76, an endophyte from a halophyte.</title>
        <authorList>
            <person name="Sun J.-Q."/>
        </authorList>
    </citation>
    <scope>NUCLEOTIDE SEQUENCE [LARGE SCALE GENOMIC DNA]</scope>
    <source>
        <strain evidence="2 3">RD4P76</strain>
    </source>
</reference>
<feature type="transmembrane region" description="Helical" evidence="1">
    <location>
        <begin position="177"/>
        <end position="197"/>
    </location>
</feature>
<dbReference type="EMBL" id="JAFELM010000015">
    <property type="protein sequence ID" value="MBM6616683.1"/>
    <property type="molecule type" value="Genomic_DNA"/>
</dbReference>
<protein>
    <submittedName>
        <fullName evidence="2">Uncharacterized protein</fullName>
    </submittedName>
</protein>
<evidence type="ECO:0000313" key="2">
    <source>
        <dbReference type="EMBL" id="MBM6616683.1"/>
    </source>
</evidence>
<keyword evidence="3" id="KW-1185">Reference proteome</keyword>